<dbReference type="GO" id="GO:0006397">
    <property type="term" value="P:mRNA processing"/>
    <property type="evidence" value="ECO:0007669"/>
    <property type="project" value="UniProtKB-KW"/>
</dbReference>
<organism evidence="8 9">
    <name type="scientific">Opisthorchis viverrini</name>
    <name type="common">Southeast Asian liver fluke</name>
    <dbReference type="NCBI Taxonomy" id="6198"/>
    <lineage>
        <taxon>Eukaryota</taxon>
        <taxon>Metazoa</taxon>
        <taxon>Spiralia</taxon>
        <taxon>Lophotrochozoa</taxon>
        <taxon>Platyhelminthes</taxon>
        <taxon>Trematoda</taxon>
        <taxon>Digenea</taxon>
        <taxon>Opisthorchiida</taxon>
        <taxon>Opisthorchiata</taxon>
        <taxon>Opisthorchiidae</taxon>
        <taxon>Opisthorchis</taxon>
    </lineage>
</organism>
<keyword evidence="3" id="KW-0507">mRNA processing</keyword>
<evidence type="ECO:0000256" key="2">
    <source>
        <dbReference type="ARBA" id="ARBA00008371"/>
    </source>
</evidence>
<dbReference type="OrthoDB" id="6287100at2759"/>
<evidence type="ECO:0000256" key="5">
    <source>
        <dbReference type="ARBA" id="ARBA00023242"/>
    </source>
</evidence>
<feature type="region of interest" description="Disordered" evidence="6">
    <location>
        <begin position="185"/>
        <end position="247"/>
    </location>
</feature>
<dbReference type="Pfam" id="PF15912">
    <property type="entry name" value="VIR_N"/>
    <property type="match status" value="1"/>
</dbReference>
<evidence type="ECO:0000256" key="6">
    <source>
        <dbReference type="SAM" id="MobiDB-lite"/>
    </source>
</evidence>
<dbReference type="EMBL" id="KL596628">
    <property type="protein sequence ID" value="KER33086.1"/>
    <property type="molecule type" value="Genomic_DNA"/>
</dbReference>
<dbReference type="PANTHER" id="PTHR23185">
    <property type="entry name" value="PROTEIN VIRILIZER HOMOLOG"/>
    <property type="match status" value="1"/>
</dbReference>
<name>A0A075A148_OPIVI</name>
<keyword evidence="5" id="KW-0539">Nucleus</keyword>
<dbReference type="InterPro" id="IPR026736">
    <property type="entry name" value="Virilizer"/>
</dbReference>
<feature type="domain" description="Virilizer N-terminal" evidence="7">
    <location>
        <begin position="6"/>
        <end position="274"/>
    </location>
</feature>
<evidence type="ECO:0000256" key="3">
    <source>
        <dbReference type="ARBA" id="ARBA00022664"/>
    </source>
</evidence>
<evidence type="ECO:0000259" key="7">
    <source>
        <dbReference type="Pfam" id="PF15912"/>
    </source>
</evidence>
<feature type="compositionally biased region" description="Low complexity" evidence="6">
    <location>
        <begin position="193"/>
        <end position="207"/>
    </location>
</feature>
<dbReference type="GO" id="GO:0036396">
    <property type="term" value="C:RNA N6-methyladenosine methyltransferase complex"/>
    <property type="evidence" value="ECO:0007669"/>
    <property type="project" value="TreeGrafter"/>
</dbReference>
<dbReference type="GO" id="GO:0005634">
    <property type="term" value="C:nucleus"/>
    <property type="evidence" value="ECO:0007669"/>
    <property type="project" value="UniProtKB-SubCell"/>
</dbReference>
<protein>
    <recommendedName>
        <fullName evidence="7">Virilizer N-terminal domain-containing protein</fullName>
    </recommendedName>
</protein>
<sequence>MAGPYIVFFDTFVHNGQTQENTDCVRFKSGVQLLELRILPFGSVVESNLSDEAIIGATNPASFDVTLYSNSRTNCVVLQNIISHHFDEKNGINCITLKEPVHSNFLLFRGRYSTLTVAIFGIPALSLNQTLPPETNLSVPPPQLGLTTSASSGKIQRLFNDSFCSPVPTYQTTETPIFVKSAANAPASSADVQPSSQPKQPPSQSKQLSIDTVISRNERPHTPFTTDEEKKDDISEPQDGGGLYEDGEIQDIDYEEISSNEEIFSDADDADLAELRWSLPGWGPRDGPHQWLETLSVMAQSRPQ</sequence>
<dbReference type="GO" id="GO:0003723">
    <property type="term" value="F:RNA binding"/>
    <property type="evidence" value="ECO:0007669"/>
    <property type="project" value="TreeGrafter"/>
</dbReference>
<dbReference type="PANTHER" id="PTHR23185:SF0">
    <property type="entry name" value="PROTEIN VIRILIZER HOMOLOG"/>
    <property type="match status" value="1"/>
</dbReference>
<dbReference type="GeneID" id="20315172"/>
<dbReference type="CTD" id="20315172"/>
<dbReference type="RefSeq" id="XP_009163163.1">
    <property type="nucleotide sequence ID" value="XM_009164899.1"/>
</dbReference>
<comment type="subcellular location">
    <subcellularLocation>
        <location evidence="1">Nucleus</location>
    </subcellularLocation>
</comment>
<comment type="similarity">
    <text evidence="2">Belongs to the vir family.</text>
</comment>
<evidence type="ECO:0000313" key="9">
    <source>
        <dbReference type="Proteomes" id="UP000054324"/>
    </source>
</evidence>
<dbReference type="GO" id="GO:0008380">
    <property type="term" value="P:RNA splicing"/>
    <property type="evidence" value="ECO:0007669"/>
    <property type="project" value="UniProtKB-KW"/>
</dbReference>
<gene>
    <name evidence="8" type="ORF">T265_00984</name>
</gene>
<evidence type="ECO:0000256" key="1">
    <source>
        <dbReference type="ARBA" id="ARBA00004123"/>
    </source>
</evidence>
<keyword evidence="9" id="KW-1185">Reference proteome</keyword>
<evidence type="ECO:0000256" key="4">
    <source>
        <dbReference type="ARBA" id="ARBA00023187"/>
    </source>
</evidence>
<feature type="compositionally biased region" description="Basic and acidic residues" evidence="6">
    <location>
        <begin position="216"/>
        <end position="234"/>
    </location>
</feature>
<reference evidence="8 9" key="1">
    <citation type="submission" date="2013-11" db="EMBL/GenBank/DDBJ databases">
        <title>Opisthorchis viverrini - life in the bile duct.</title>
        <authorList>
            <person name="Young N.D."/>
            <person name="Nagarajan N."/>
            <person name="Lin S.J."/>
            <person name="Korhonen P.K."/>
            <person name="Jex A.R."/>
            <person name="Hall R.S."/>
            <person name="Safavi-Hemami H."/>
            <person name="Kaewkong W."/>
            <person name="Bertrand D."/>
            <person name="Gao S."/>
            <person name="Seet Q."/>
            <person name="Wongkham S."/>
            <person name="Teh B.T."/>
            <person name="Wongkham C."/>
            <person name="Intapan P.M."/>
            <person name="Maleewong W."/>
            <person name="Yang X."/>
            <person name="Hu M."/>
            <person name="Wang Z."/>
            <person name="Hofmann A."/>
            <person name="Sternberg P.W."/>
            <person name="Tan P."/>
            <person name="Wang J."/>
            <person name="Gasser R.B."/>
        </authorList>
    </citation>
    <scope>NUCLEOTIDE SEQUENCE [LARGE SCALE GENOMIC DNA]</scope>
</reference>
<dbReference type="InterPro" id="IPR031801">
    <property type="entry name" value="VIR_N"/>
</dbReference>
<keyword evidence="4" id="KW-0508">mRNA splicing</keyword>
<proteinExistence type="inferred from homology"/>
<dbReference type="AlphaFoldDB" id="A0A075A148"/>
<accession>A0A075A148</accession>
<dbReference type="STRING" id="6198.A0A075A148"/>
<dbReference type="Proteomes" id="UP000054324">
    <property type="component" value="Unassembled WGS sequence"/>
</dbReference>
<evidence type="ECO:0000313" key="8">
    <source>
        <dbReference type="EMBL" id="KER33086.1"/>
    </source>
</evidence>
<dbReference type="KEGG" id="ovi:T265_00984"/>